<feature type="transmembrane region" description="Helical" evidence="1">
    <location>
        <begin position="123"/>
        <end position="147"/>
    </location>
</feature>
<evidence type="ECO:0000256" key="1">
    <source>
        <dbReference type="SAM" id="Phobius"/>
    </source>
</evidence>
<keyword evidence="1" id="KW-0812">Transmembrane</keyword>
<keyword evidence="3" id="KW-1185">Reference proteome</keyword>
<comment type="caution">
    <text evidence="2">The sequence shown here is derived from an EMBL/GenBank/DDBJ whole genome shotgun (WGS) entry which is preliminary data.</text>
</comment>
<proteinExistence type="predicted"/>
<dbReference type="RefSeq" id="WP_218235139.1">
    <property type="nucleotide sequence ID" value="NZ_BAABBB010000003.1"/>
</dbReference>
<keyword evidence="1" id="KW-1133">Transmembrane helix</keyword>
<gene>
    <name evidence="2" type="ORF">GCM10022263_01890</name>
</gene>
<evidence type="ECO:0000313" key="3">
    <source>
        <dbReference type="Proteomes" id="UP001500301"/>
    </source>
</evidence>
<feature type="transmembrane region" description="Helical" evidence="1">
    <location>
        <begin position="69"/>
        <end position="89"/>
    </location>
</feature>
<dbReference type="EMBL" id="BAABBB010000003">
    <property type="protein sequence ID" value="GAA3517843.1"/>
    <property type="molecule type" value="Genomic_DNA"/>
</dbReference>
<reference evidence="3" key="1">
    <citation type="journal article" date="2019" name="Int. J. Syst. Evol. Microbiol.">
        <title>The Global Catalogue of Microorganisms (GCM) 10K type strain sequencing project: providing services to taxonomists for standard genome sequencing and annotation.</title>
        <authorList>
            <consortium name="The Broad Institute Genomics Platform"/>
            <consortium name="The Broad Institute Genome Sequencing Center for Infectious Disease"/>
            <person name="Wu L."/>
            <person name="Ma J."/>
        </authorList>
    </citation>
    <scope>NUCLEOTIDE SEQUENCE [LARGE SCALE GENOMIC DNA]</scope>
    <source>
        <strain evidence="3">JCM 17460</strain>
    </source>
</reference>
<feature type="transmembrane region" description="Helical" evidence="1">
    <location>
        <begin position="16"/>
        <end position="34"/>
    </location>
</feature>
<keyword evidence="1" id="KW-0472">Membrane</keyword>
<evidence type="ECO:0000313" key="2">
    <source>
        <dbReference type="EMBL" id="GAA3517843.1"/>
    </source>
</evidence>
<dbReference type="Pfam" id="PF12679">
    <property type="entry name" value="ABC2_membrane_2"/>
    <property type="match status" value="1"/>
</dbReference>
<organism evidence="2 3">
    <name type="scientific">Nocardioides daeguensis</name>
    <dbReference type="NCBI Taxonomy" id="908359"/>
    <lineage>
        <taxon>Bacteria</taxon>
        <taxon>Bacillati</taxon>
        <taxon>Actinomycetota</taxon>
        <taxon>Actinomycetes</taxon>
        <taxon>Propionibacteriales</taxon>
        <taxon>Nocardioidaceae</taxon>
        <taxon>Nocardioides</taxon>
    </lineage>
</organism>
<sequence>MLTICRKALWDQRRTLPAWASGIVLSIVLEAAMWPSVASMSSLDAYLTEFPDALKEMFSIEEMSTGTGFLNAELFSLMLPVLFIIFGILRGAHMIAGEEEAGTLDLLLVTPLSTTRLLLGEGLALAAGVTALGAATVVGTLAGSALFDLEIPVASALAGATACTLLGLVHGAIALTAGAVLGRRGPAIGVATGAALAAYVLYVGGLFVEGLSDAQVLSPFHQALQEGPLADAFPASFLTLLVVPLALVGVVLPVWARRDIGAHR</sequence>
<dbReference type="Proteomes" id="UP001500301">
    <property type="component" value="Unassembled WGS sequence"/>
</dbReference>
<protein>
    <submittedName>
        <fullName evidence="2">ABC transporter permease</fullName>
    </submittedName>
</protein>
<name>A0ABP6UQY3_9ACTN</name>
<feature type="transmembrane region" description="Helical" evidence="1">
    <location>
        <begin position="153"/>
        <end position="175"/>
    </location>
</feature>
<feature type="transmembrane region" description="Helical" evidence="1">
    <location>
        <begin position="232"/>
        <end position="256"/>
    </location>
</feature>
<accession>A0ABP6UQY3</accession>
<feature type="transmembrane region" description="Helical" evidence="1">
    <location>
        <begin position="187"/>
        <end position="212"/>
    </location>
</feature>